<evidence type="ECO:0000313" key="8">
    <source>
        <dbReference type="Proteomes" id="UP000503399"/>
    </source>
</evidence>
<evidence type="ECO:0000256" key="1">
    <source>
        <dbReference type="ARBA" id="ARBA00004413"/>
    </source>
</evidence>
<dbReference type="Pfam" id="PF13732">
    <property type="entry name" value="DrrA1-3_C"/>
    <property type="match status" value="1"/>
</dbReference>
<proteinExistence type="inferred from homology"/>
<dbReference type="SMART" id="SM00382">
    <property type="entry name" value="AAA"/>
    <property type="match status" value="1"/>
</dbReference>
<keyword evidence="8" id="KW-1185">Reference proteome</keyword>
<dbReference type="PANTHER" id="PTHR43582:SF2">
    <property type="entry name" value="LINEARMYCIN RESISTANCE ATP-BINDING PROTEIN LNRL"/>
    <property type="match status" value="1"/>
</dbReference>
<dbReference type="InterPro" id="IPR017871">
    <property type="entry name" value="ABC_transporter-like_CS"/>
</dbReference>
<dbReference type="PANTHER" id="PTHR43582">
    <property type="entry name" value="LINEARMYCIN RESISTANCE ATP-BINDING PROTEIN LNRL"/>
    <property type="match status" value="1"/>
</dbReference>
<dbReference type="InterPro" id="IPR003439">
    <property type="entry name" value="ABC_transporter-like_ATP-bd"/>
</dbReference>
<evidence type="ECO:0000259" key="6">
    <source>
        <dbReference type="PROSITE" id="PS50893"/>
    </source>
</evidence>
<name>A0A6F8ZEB8_9FIRM</name>
<evidence type="ECO:0000256" key="4">
    <source>
        <dbReference type="ARBA" id="ARBA00022840"/>
    </source>
</evidence>
<keyword evidence="2" id="KW-0813">Transport</keyword>
<dbReference type="InterPro" id="IPR005894">
    <property type="entry name" value="DrrA"/>
</dbReference>
<reference evidence="7 8" key="1">
    <citation type="submission" date="2020-02" db="EMBL/GenBank/DDBJ databases">
        <authorList>
            <person name="Hogendoorn C."/>
        </authorList>
    </citation>
    <scope>NUCLEOTIDE SEQUENCE [LARGE SCALE GENOMIC DNA]</scope>
    <source>
        <strain evidence="7">R501</strain>
    </source>
</reference>
<evidence type="ECO:0000256" key="3">
    <source>
        <dbReference type="ARBA" id="ARBA00022741"/>
    </source>
</evidence>
<dbReference type="GO" id="GO:0005524">
    <property type="term" value="F:ATP binding"/>
    <property type="evidence" value="ECO:0007669"/>
    <property type="project" value="UniProtKB-KW"/>
</dbReference>
<dbReference type="InterPro" id="IPR027417">
    <property type="entry name" value="P-loop_NTPase"/>
</dbReference>
<dbReference type="PROSITE" id="PS50893">
    <property type="entry name" value="ABC_TRANSPORTER_2"/>
    <property type="match status" value="1"/>
</dbReference>
<dbReference type="NCBIfam" id="TIGR01188">
    <property type="entry name" value="drrA"/>
    <property type="match status" value="1"/>
</dbReference>
<evidence type="ECO:0000256" key="5">
    <source>
        <dbReference type="ARBA" id="ARBA00049985"/>
    </source>
</evidence>
<organism evidence="7 8">
    <name type="scientific">Candidatus Hydrogenisulfobacillus filiaventi</name>
    <dbReference type="NCBI Taxonomy" id="2707344"/>
    <lineage>
        <taxon>Bacteria</taxon>
        <taxon>Bacillati</taxon>
        <taxon>Bacillota</taxon>
        <taxon>Clostridia</taxon>
        <taxon>Eubacteriales</taxon>
        <taxon>Clostridiales Family XVII. Incertae Sedis</taxon>
        <taxon>Candidatus Hydrogenisulfobacillus</taxon>
    </lineage>
</organism>
<dbReference type="InterPro" id="IPR025302">
    <property type="entry name" value="DrrA1/2-like_C"/>
</dbReference>
<feature type="domain" description="ABC transporter" evidence="6">
    <location>
        <begin position="8"/>
        <end position="238"/>
    </location>
</feature>
<dbReference type="Proteomes" id="UP000503399">
    <property type="component" value="Chromosome"/>
</dbReference>
<gene>
    <name evidence="7" type="ORF">R50_0477</name>
</gene>
<dbReference type="SUPFAM" id="SSF52540">
    <property type="entry name" value="P-loop containing nucleoside triphosphate hydrolases"/>
    <property type="match status" value="1"/>
</dbReference>
<dbReference type="GO" id="GO:1900753">
    <property type="term" value="P:doxorubicin transport"/>
    <property type="evidence" value="ECO:0007669"/>
    <property type="project" value="InterPro"/>
</dbReference>
<evidence type="ECO:0000256" key="2">
    <source>
        <dbReference type="ARBA" id="ARBA00022448"/>
    </source>
</evidence>
<dbReference type="GO" id="GO:0043215">
    <property type="term" value="P:daunorubicin transport"/>
    <property type="evidence" value="ECO:0007669"/>
    <property type="project" value="InterPro"/>
</dbReference>
<dbReference type="PROSITE" id="PS00211">
    <property type="entry name" value="ABC_TRANSPORTER_1"/>
    <property type="match status" value="1"/>
</dbReference>
<comment type="subcellular location">
    <subcellularLocation>
        <location evidence="1">Cell membrane</location>
        <topology evidence="1">Peripheral membrane protein</topology>
        <orientation evidence="1">Cytoplasmic side</orientation>
    </subcellularLocation>
</comment>
<dbReference type="GO" id="GO:0005886">
    <property type="term" value="C:plasma membrane"/>
    <property type="evidence" value="ECO:0007669"/>
    <property type="project" value="UniProtKB-SubCell"/>
</dbReference>
<dbReference type="Pfam" id="PF00005">
    <property type="entry name" value="ABC_tran"/>
    <property type="match status" value="1"/>
</dbReference>
<dbReference type="EMBL" id="LR778114">
    <property type="protein sequence ID" value="CAB1127983.1"/>
    <property type="molecule type" value="Genomic_DNA"/>
</dbReference>
<dbReference type="KEGG" id="hfv:R50_0477"/>
<protein>
    <submittedName>
        <fullName evidence="7">ABC transporter domain-containing protein</fullName>
    </submittedName>
</protein>
<keyword evidence="4" id="KW-0067">ATP-binding</keyword>
<keyword evidence="3" id="KW-0547">Nucleotide-binding</keyword>
<evidence type="ECO:0000313" key="7">
    <source>
        <dbReference type="EMBL" id="CAB1127983.1"/>
    </source>
</evidence>
<comment type="similarity">
    <text evidence="5">Belongs to the ABC transporter superfamily. Drug exporter-1 (DrugE1) (TC 3.A.1.105) family.</text>
</comment>
<accession>A0A6F8ZEB8</accession>
<dbReference type="Gene3D" id="3.40.50.300">
    <property type="entry name" value="P-loop containing nucleotide triphosphate hydrolases"/>
    <property type="match status" value="1"/>
</dbReference>
<dbReference type="InterPro" id="IPR003593">
    <property type="entry name" value="AAA+_ATPase"/>
</dbReference>
<dbReference type="GO" id="GO:0016887">
    <property type="term" value="F:ATP hydrolysis activity"/>
    <property type="evidence" value="ECO:0007669"/>
    <property type="project" value="InterPro"/>
</dbReference>
<sequence>MAATAARIVVEDLSKRYGALEAVRGVSFSVAPHEVFGFLGPNGAGKTTTIQMLATLLPPSGGRAAIDGLDVVRQRGQVRQRIGLVFQDPTLDERLTGWENLKFHGLLYGLSSREVRERAGPLLEMVGLSDRVGDLVRTYSGGMKRRLELVRGLLHHPKVLFLDEPTVGLDPQTRHQLWEHVVTLARERDTAVFMTTHYMDEAEHCDRVAIMDHGRIVALDSPEALKRQLGQEVIVLEPAAGDAELAGRLQRELGYPVEVQGREVWIHTPDAGAELARVVTLVGRVRRVEVRRPSLEDVFLHLTGRAIREEGPQPPGRLWRRRGA</sequence>
<dbReference type="AlphaFoldDB" id="A0A6F8ZEB8"/>